<keyword evidence="3" id="KW-1185">Reference proteome</keyword>
<dbReference type="Proteomes" id="UP000282957">
    <property type="component" value="Unassembled WGS sequence"/>
</dbReference>
<feature type="domain" description="N-acetyltransferase" evidence="1">
    <location>
        <begin position="19"/>
        <end position="189"/>
    </location>
</feature>
<evidence type="ECO:0000259" key="1">
    <source>
        <dbReference type="PROSITE" id="PS51186"/>
    </source>
</evidence>
<dbReference type="Gene3D" id="3.40.630.30">
    <property type="match status" value="1"/>
</dbReference>
<dbReference type="OrthoDB" id="187903at2"/>
<dbReference type="RefSeq" id="WP_127787042.1">
    <property type="nucleotide sequence ID" value="NZ_SACL01000002.1"/>
</dbReference>
<dbReference type="EMBL" id="SACL01000002">
    <property type="protein sequence ID" value="RVT97814.1"/>
    <property type="molecule type" value="Genomic_DNA"/>
</dbReference>
<dbReference type="AlphaFoldDB" id="A0A437MJG7"/>
<dbReference type="CDD" id="cd04301">
    <property type="entry name" value="NAT_SF"/>
    <property type="match status" value="1"/>
</dbReference>
<dbReference type="InterPro" id="IPR016181">
    <property type="entry name" value="Acyl_CoA_acyltransferase"/>
</dbReference>
<name>A0A437MJG7_9PROT</name>
<dbReference type="InterPro" id="IPR000182">
    <property type="entry name" value="GNAT_dom"/>
</dbReference>
<dbReference type="PROSITE" id="PS51186">
    <property type="entry name" value="GNAT"/>
    <property type="match status" value="1"/>
</dbReference>
<reference evidence="2 3" key="1">
    <citation type="submission" date="2019-01" db="EMBL/GenBank/DDBJ databases">
        <authorList>
            <person name="Chen W.-M."/>
        </authorList>
    </citation>
    <scope>NUCLEOTIDE SEQUENCE [LARGE SCALE GENOMIC DNA]</scope>
    <source>
        <strain evidence="2 3">CCP-6</strain>
    </source>
</reference>
<keyword evidence="2" id="KW-0808">Transferase</keyword>
<evidence type="ECO:0000313" key="3">
    <source>
        <dbReference type="Proteomes" id="UP000282957"/>
    </source>
</evidence>
<comment type="caution">
    <text evidence="2">The sequence shown here is derived from an EMBL/GenBank/DDBJ whole genome shotgun (WGS) entry which is preliminary data.</text>
</comment>
<dbReference type="SUPFAM" id="SSF55729">
    <property type="entry name" value="Acyl-CoA N-acyltransferases (Nat)"/>
    <property type="match status" value="1"/>
</dbReference>
<evidence type="ECO:0000313" key="2">
    <source>
        <dbReference type="EMBL" id="RVT97814.1"/>
    </source>
</evidence>
<proteinExistence type="predicted"/>
<organism evidence="2 3">
    <name type="scientific">Rhodovarius crocodyli</name>
    <dbReference type="NCBI Taxonomy" id="1979269"/>
    <lineage>
        <taxon>Bacteria</taxon>
        <taxon>Pseudomonadati</taxon>
        <taxon>Pseudomonadota</taxon>
        <taxon>Alphaproteobacteria</taxon>
        <taxon>Acetobacterales</taxon>
        <taxon>Roseomonadaceae</taxon>
        <taxon>Rhodovarius</taxon>
    </lineage>
</organism>
<gene>
    <name evidence="2" type="ORF">EOD42_08430</name>
</gene>
<protein>
    <submittedName>
        <fullName evidence="2">GNAT family N-acetyltransferase</fullName>
    </submittedName>
</protein>
<sequence>MAEIELSTVTGAALHPFLPAVARLRVQVFSEWPYLYEGAADYEEGYLRAYADSPGAAVVLARLGEEIVGAATCQPMTEAAAPVRDAFTRQGLDPAEHCYFGESVLLPAYRGRGVGVGFFRHREAHARAIGAKVATFCAVVRNPNDPRRPAGYTPLDGFWRKRGYTHRPELACVFRWAEPGDVGRETPHTLSFWTRAL</sequence>
<dbReference type="GO" id="GO:0016747">
    <property type="term" value="F:acyltransferase activity, transferring groups other than amino-acyl groups"/>
    <property type="evidence" value="ECO:0007669"/>
    <property type="project" value="InterPro"/>
</dbReference>
<accession>A0A437MJG7</accession>
<dbReference type="Pfam" id="PF00583">
    <property type="entry name" value="Acetyltransf_1"/>
    <property type="match status" value="1"/>
</dbReference>